<dbReference type="GO" id="GO:0005525">
    <property type="term" value="F:GTP binding"/>
    <property type="evidence" value="ECO:0007669"/>
    <property type="project" value="UniProtKB-KW"/>
</dbReference>
<dbReference type="SUPFAM" id="SSF54211">
    <property type="entry name" value="Ribosomal protein S5 domain 2-like"/>
    <property type="match status" value="1"/>
</dbReference>
<dbReference type="GO" id="GO:0005829">
    <property type="term" value="C:cytosol"/>
    <property type="evidence" value="ECO:0007669"/>
    <property type="project" value="TreeGrafter"/>
</dbReference>
<keyword evidence="2" id="KW-0342">GTP-binding</keyword>
<dbReference type="GO" id="GO:0003746">
    <property type="term" value="F:translation elongation factor activity"/>
    <property type="evidence" value="ECO:0007669"/>
    <property type="project" value="TreeGrafter"/>
</dbReference>
<keyword evidence="1" id="KW-0547">Nucleotide-binding</keyword>
<dbReference type="InterPro" id="IPR020568">
    <property type="entry name" value="Ribosomal_Su5_D2-typ_SF"/>
</dbReference>
<sequence length="145" mass="16286">ESGRISSKQDPKQRSKILVEEFGWDLAATKKIWAFGPFDNGPNILVDATKSVDGLSNIQDAVVSAFQWTTQEGVLASENLRGVRIELLDCEIHRDSAHRRPDQLIPAIRRCLLASMHMAQPRLLEPIFLVDIECPTRMIGKVYST</sequence>
<dbReference type="InterPro" id="IPR005517">
    <property type="entry name" value="Transl_elong_EFG/EF2_IV"/>
</dbReference>
<dbReference type="GO" id="GO:1990904">
    <property type="term" value="C:ribonucleoprotein complex"/>
    <property type="evidence" value="ECO:0007669"/>
    <property type="project" value="TreeGrafter"/>
</dbReference>
<dbReference type="SMART" id="SM00889">
    <property type="entry name" value="EFG_IV"/>
    <property type="match status" value="1"/>
</dbReference>
<protein>
    <recommendedName>
        <fullName evidence="3">Translation elongation factor EFG/EF2 domain-containing protein</fullName>
    </recommendedName>
</protein>
<evidence type="ECO:0000256" key="1">
    <source>
        <dbReference type="ARBA" id="ARBA00022741"/>
    </source>
</evidence>
<accession>A0A815XQJ2</accession>
<comment type="caution">
    <text evidence="4">The sequence shown here is derived from an EMBL/GenBank/DDBJ whole genome shotgun (WGS) entry which is preliminary data.</text>
</comment>
<feature type="non-terminal residue" evidence="4">
    <location>
        <position position="145"/>
    </location>
</feature>
<dbReference type="OrthoDB" id="203at2759"/>
<name>A0A815XQJ2_ADIRI</name>
<evidence type="ECO:0000313" key="5">
    <source>
        <dbReference type="Proteomes" id="UP000663852"/>
    </source>
</evidence>
<dbReference type="Gene3D" id="3.30.230.10">
    <property type="match status" value="1"/>
</dbReference>
<dbReference type="PANTHER" id="PTHR42908">
    <property type="entry name" value="TRANSLATION ELONGATION FACTOR-RELATED"/>
    <property type="match status" value="1"/>
</dbReference>
<dbReference type="Pfam" id="PF03764">
    <property type="entry name" value="EFG_IV"/>
    <property type="match status" value="1"/>
</dbReference>
<dbReference type="InterPro" id="IPR014721">
    <property type="entry name" value="Ribsml_uS5_D2-typ_fold_subgr"/>
</dbReference>
<gene>
    <name evidence="4" type="ORF">EDS130_LOCUS46552</name>
</gene>
<evidence type="ECO:0000256" key="2">
    <source>
        <dbReference type="ARBA" id="ARBA00023134"/>
    </source>
</evidence>
<reference evidence="4" key="1">
    <citation type="submission" date="2021-02" db="EMBL/GenBank/DDBJ databases">
        <authorList>
            <person name="Nowell W R."/>
        </authorList>
    </citation>
    <scope>NUCLEOTIDE SEQUENCE</scope>
</reference>
<dbReference type="GO" id="GO:0003924">
    <property type="term" value="F:GTPase activity"/>
    <property type="evidence" value="ECO:0007669"/>
    <property type="project" value="TreeGrafter"/>
</dbReference>
<dbReference type="CDD" id="cd01681">
    <property type="entry name" value="aeEF2_snRNP_like_IV"/>
    <property type="match status" value="1"/>
</dbReference>
<dbReference type="EMBL" id="CAJNOJ010002562">
    <property type="protein sequence ID" value="CAF1560489.1"/>
    <property type="molecule type" value="Genomic_DNA"/>
</dbReference>
<feature type="non-terminal residue" evidence="4">
    <location>
        <position position="1"/>
    </location>
</feature>
<organism evidence="4 5">
    <name type="scientific">Adineta ricciae</name>
    <name type="common">Rotifer</name>
    <dbReference type="NCBI Taxonomy" id="249248"/>
    <lineage>
        <taxon>Eukaryota</taxon>
        <taxon>Metazoa</taxon>
        <taxon>Spiralia</taxon>
        <taxon>Gnathifera</taxon>
        <taxon>Rotifera</taxon>
        <taxon>Eurotatoria</taxon>
        <taxon>Bdelloidea</taxon>
        <taxon>Adinetida</taxon>
        <taxon>Adinetidae</taxon>
        <taxon>Adineta</taxon>
    </lineage>
</organism>
<feature type="domain" description="Translation elongation factor EFG/EF2" evidence="3">
    <location>
        <begin position="4"/>
        <end position="120"/>
    </location>
</feature>
<proteinExistence type="predicted"/>
<dbReference type="AlphaFoldDB" id="A0A815XQJ2"/>
<evidence type="ECO:0000313" key="4">
    <source>
        <dbReference type="EMBL" id="CAF1560489.1"/>
    </source>
</evidence>
<evidence type="ECO:0000259" key="3">
    <source>
        <dbReference type="SMART" id="SM00889"/>
    </source>
</evidence>
<dbReference type="Proteomes" id="UP000663852">
    <property type="component" value="Unassembled WGS sequence"/>
</dbReference>
<dbReference type="PANTHER" id="PTHR42908:SF3">
    <property type="entry name" value="ELONGATION FACTOR-LIKE GTPASE 1"/>
    <property type="match status" value="1"/>
</dbReference>